<accession>A0A4U6X9D5</accession>
<sequence>MGPEGGNVSLSIPWCPQPDGSWRSGSTTWKIQVQVTTGAFGQRAVSSVPFALRRDTQFAVGCVRLGAKPRPPVIV</sequence>
<proteinExistence type="predicted"/>
<organism evidence="1 2">
    <name type="scientific">Colletotrichum tanaceti</name>
    <dbReference type="NCBI Taxonomy" id="1306861"/>
    <lineage>
        <taxon>Eukaryota</taxon>
        <taxon>Fungi</taxon>
        <taxon>Dikarya</taxon>
        <taxon>Ascomycota</taxon>
        <taxon>Pezizomycotina</taxon>
        <taxon>Sordariomycetes</taxon>
        <taxon>Hypocreomycetidae</taxon>
        <taxon>Glomerellales</taxon>
        <taxon>Glomerellaceae</taxon>
        <taxon>Colletotrichum</taxon>
        <taxon>Colletotrichum destructivum species complex</taxon>
    </lineage>
</organism>
<dbReference type="AlphaFoldDB" id="A0A4U6X9D5"/>
<reference evidence="1 2" key="1">
    <citation type="journal article" date="2019" name="PLoS ONE">
        <title>Comparative genome analysis indicates high evolutionary potential of pathogenicity genes in Colletotrichum tanaceti.</title>
        <authorList>
            <person name="Lelwala R.V."/>
            <person name="Korhonen P.K."/>
            <person name="Young N.D."/>
            <person name="Scott J.B."/>
            <person name="Ades P.A."/>
            <person name="Gasser R.B."/>
            <person name="Taylor P.W.J."/>
        </authorList>
    </citation>
    <scope>NUCLEOTIDE SEQUENCE [LARGE SCALE GENOMIC DNA]</scope>
    <source>
        <strain evidence="1">BRIP57314</strain>
    </source>
</reference>
<name>A0A4U6X9D5_9PEZI</name>
<dbReference type="EMBL" id="PJEX01000252">
    <property type="protein sequence ID" value="TKW52218.1"/>
    <property type="molecule type" value="Genomic_DNA"/>
</dbReference>
<evidence type="ECO:0000313" key="1">
    <source>
        <dbReference type="EMBL" id="TKW52218.1"/>
    </source>
</evidence>
<protein>
    <submittedName>
        <fullName evidence="1">Uncharacterized protein</fullName>
    </submittedName>
</protein>
<evidence type="ECO:0000313" key="2">
    <source>
        <dbReference type="Proteomes" id="UP000310108"/>
    </source>
</evidence>
<keyword evidence="2" id="KW-1185">Reference proteome</keyword>
<gene>
    <name evidence="1" type="ORF">CTA1_12810</name>
</gene>
<comment type="caution">
    <text evidence="1">The sequence shown here is derived from an EMBL/GenBank/DDBJ whole genome shotgun (WGS) entry which is preliminary data.</text>
</comment>
<dbReference type="Proteomes" id="UP000310108">
    <property type="component" value="Unassembled WGS sequence"/>
</dbReference>